<proteinExistence type="predicted"/>
<reference evidence="2" key="1">
    <citation type="journal article" date="2020" name="Stud. Mycol.">
        <title>101 Dothideomycetes genomes: a test case for predicting lifestyles and emergence of pathogens.</title>
        <authorList>
            <person name="Haridas S."/>
            <person name="Albert R."/>
            <person name="Binder M."/>
            <person name="Bloem J."/>
            <person name="Labutti K."/>
            <person name="Salamov A."/>
            <person name="Andreopoulos B."/>
            <person name="Baker S."/>
            <person name="Barry K."/>
            <person name="Bills G."/>
            <person name="Bluhm B."/>
            <person name="Cannon C."/>
            <person name="Castanera R."/>
            <person name="Culley D."/>
            <person name="Daum C."/>
            <person name="Ezra D."/>
            <person name="Gonzalez J."/>
            <person name="Henrissat B."/>
            <person name="Kuo A."/>
            <person name="Liang C."/>
            <person name="Lipzen A."/>
            <person name="Lutzoni F."/>
            <person name="Magnuson J."/>
            <person name="Mondo S."/>
            <person name="Nolan M."/>
            <person name="Ohm R."/>
            <person name="Pangilinan J."/>
            <person name="Park H.-J."/>
            <person name="Ramirez L."/>
            <person name="Alfaro M."/>
            <person name="Sun H."/>
            <person name="Tritt A."/>
            <person name="Yoshinaga Y."/>
            <person name="Zwiers L.-H."/>
            <person name="Turgeon B."/>
            <person name="Goodwin S."/>
            <person name="Spatafora J."/>
            <person name="Crous P."/>
            <person name="Grigoriev I."/>
        </authorList>
    </citation>
    <scope>NUCLEOTIDE SEQUENCE</scope>
    <source>
        <strain evidence="2">CBS 161.51</strain>
    </source>
</reference>
<dbReference type="EMBL" id="ML976063">
    <property type="protein sequence ID" value="KAF1940416.1"/>
    <property type="molecule type" value="Genomic_DNA"/>
</dbReference>
<evidence type="ECO:0000313" key="2">
    <source>
        <dbReference type="EMBL" id="KAF1940416.1"/>
    </source>
</evidence>
<feature type="region of interest" description="Disordered" evidence="1">
    <location>
        <begin position="18"/>
        <end position="38"/>
    </location>
</feature>
<keyword evidence="3" id="KW-1185">Reference proteome</keyword>
<feature type="non-terminal residue" evidence="2">
    <location>
        <position position="121"/>
    </location>
</feature>
<accession>A0A6A5SPA6</accession>
<feature type="compositionally biased region" description="Acidic residues" evidence="1">
    <location>
        <begin position="23"/>
        <end position="34"/>
    </location>
</feature>
<evidence type="ECO:0000256" key="1">
    <source>
        <dbReference type="SAM" id="MobiDB-lite"/>
    </source>
</evidence>
<dbReference type="AlphaFoldDB" id="A0A6A5SPA6"/>
<feature type="non-terminal residue" evidence="2">
    <location>
        <position position="1"/>
    </location>
</feature>
<organism evidence="2 3">
    <name type="scientific">Clathrospora elynae</name>
    <dbReference type="NCBI Taxonomy" id="706981"/>
    <lineage>
        <taxon>Eukaryota</taxon>
        <taxon>Fungi</taxon>
        <taxon>Dikarya</taxon>
        <taxon>Ascomycota</taxon>
        <taxon>Pezizomycotina</taxon>
        <taxon>Dothideomycetes</taxon>
        <taxon>Pleosporomycetidae</taxon>
        <taxon>Pleosporales</taxon>
        <taxon>Diademaceae</taxon>
        <taxon>Clathrospora</taxon>
    </lineage>
</organism>
<protein>
    <submittedName>
        <fullName evidence="2">Uncharacterized protein</fullName>
    </submittedName>
</protein>
<name>A0A6A5SPA6_9PLEO</name>
<evidence type="ECO:0000313" key="3">
    <source>
        <dbReference type="Proteomes" id="UP000800038"/>
    </source>
</evidence>
<dbReference type="OrthoDB" id="5425274at2759"/>
<dbReference type="Proteomes" id="UP000800038">
    <property type="component" value="Unassembled WGS sequence"/>
</dbReference>
<gene>
    <name evidence="2" type="ORF">EJ02DRAFT_309000</name>
</gene>
<sequence length="121" mass="13810">VSHLKDCFRKELLHSLQPAGGEVDTDGREEESAEDQGLSGFCKEMQQSIRKAFKSSHSGIVGRTTPEMIERRKTGALSNERPLYAGHKVFTIQEYNQKVVAVLYYLWRTHSQAKRPPYKLT</sequence>